<sequence length="137" mass="15750">MKYSILTLLALFALFSCNNDDDTEYSAIADFIGEWEIEGRTLDDGLPAEIVDESLVFSEDNNFEDLVGRYTLSGETESTGHFFISTPSYDLNFENSIGEILTTDFNIYNGILTLEYINNDGQLVREVWRKNYYYETE</sequence>
<comment type="caution">
    <text evidence="1">The sequence shown here is derived from an EMBL/GenBank/DDBJ whole genome shotgun (WGS) entry which is preliminary data.</text>
</comment>
<evidence type="ECO:0000313" key="2">
    <source>
        <dbReference type="Proteomes" id="UP001198402"/>
    </source>
</evidence>
<keyword evidence="2" id="KW-1185">Reference proteome</keyword>
<proteinExistence type="predicted"/>
<name>A0ABS7XVD7_9FLAO</name>
<gene>
    <name evidence="1" type="ORF">LBV24_00155</name>
</gene>
<accession>A0ABS7XVD7</accession>
<reference evidence="2" key="1">
    <citation type="submission" date="2023-07" db="EMBL/GenBank/DDBJ databases">
        <authorList>
            <person name="Yue Y."/>
        </authorList>
    </citation>
    <scope>NUCLEOTIDE SEQUENCE [LARGE SCALE GENOMIC DNA]</scope>
    <source>
        <strain evidence="2">2Y89</strain>
    </source>
</reference>
<evidence type="ECO:0008006" key="3">
    <source>
        <dbReference type="Google" id="ProtNLM"/>
    </source>
</evidence>
<protein>
    <recommendedName>
        <fullName evidence="3">Lipocalin-like domain-containing protein</fullName>
    </recommendedName>
</protein>
<dbReference type="EMBL" id="JAIUJS010000001">
    <property type="protein sequence ID" value="MCA0151606.1"/>
    <property type="molecule type" value="Genomic_DNA"/>
</dbReference>
<dbReference type="RefSeq" id="WP_224476582.1">
    <property type="nucleotide sequence ID" value="NZ_JAIUJS010000001.1"/>
</dbReference>
<dbReference type="PROSITE" id="PS51257">
    <property type="entry name" value="PROKAR_LIPOPROTEIN"/>
    <property type="match status" value="1"/>
</dbReference>
<evidence type="ECO:0000313" key="1">
    <source>
        <dbReference type="EMBL" id="MCA0151606.1"/>
    </source>
</evidence>
<dbReference type="Proteomes" id="UP001198402">
    <property type="component" value="Unassembled WGS sequence"/>
</dbReference>
<organism evidence="1 2">
    <name type="scientific">Winogradskyella vincentii</name>
    <dbReference type="NCBI Taxonomy" id="2877122"/>
    <lineage>
        <taxon>Bacteria</taxon>
        <taxon>Pseudomonadati</taxon>
        <taxon>Bacteroidota</taxon>
        <taxon>Flavobacteriia</taxon>
        <taxon>Flavobacteriales</taxon>
        <taxon>Flavobacteriaceae</taxon>
        <taxon>Winogradskyella</taxon>
    </lineage>
</organism>